<feature type="domain" description="Plastocyanin-like" evidence="5">
    <location>
        <begin position="208"/>
        <end position="322"/>
    </location>
</feature>
<dbReference type="CDD" id="cd13901">
    <property type="entry name" value="CuRO_3_MaLCC_like"/>
    <property type="match status" value="1"/>
</dbReference>
<evidence type="ECO:0000313" key="9">
    <source>
        <dbReference type="Proteomes" id="UP000326565"/>
    </source>
</evidence>
<keyword evidence="3" id="KW-0560">Oxidoreductase</keyword>
<dbReference type="Pfam" id="PF00394">
    <property type="entry name" value="Cu-oxidase"/>
    <property type="match status" value="1"/>
</dbReference>
<evidence type="ECO:0000256" key="1">
    <source>
        <dbReference type="ARBA" id="ARBA00010609"/>
    </source>
</evidence>
<gene>
    <name evidence="8" type="ORF">BDV29DRAFT_197292</name>
</gene>
<dbReference type="InterPro" id="IPR011707">
    <property type="entry name" value="Cu-oxidase-like_N"/>
</dbReference>
<dbReference type="OrthoDB" id="2121828at2759"/>
<dbReference type="Gene3D" id="2.60.40.420">
    <property type="entry name" value="Cupredoxins - blue copper proteins"/>
    <property type="match status" value="3"/>
</dbReference>
<dbReference type="GO" id="GO:0016491">
    <property type="term" value="F:oxidoreductase activity"/>
    <property type="evidence" value="ECO:0007669"/>
    <property type="project" value="UniProtKB-KW"/>
</dbReference>
<evidence type="ECO:0000259" key="6">
    <source>
        <dbReference type="Pfam" id="PF07731"/>
    </source>
</evidence>
<keyword evidence="4" id="KW-0186">Copper</keyword>
<dbReference type="InterPro" id="IPR008972">
    <property type="entry name" value="Cupredoxin"/>
</dbReference>
<feature type="domain" description="Plastocyanin-like" evidence="7">
    <location>
        <begin position="81"/>
        <end position="197"/>
    </location>
</feature>
<dbReference type="InterPro" id="IPR011706">
    <property type="entry name" value="Cu-oxidase_C"/>
</dbReference>
<evidence type="ECO:0000256" key="3">
    <source>
        <dbReference type="ARBA" id="ARBA00023002"/>
    </source>
</evidence>
<dbReference type="SUPFAM" id="SSF49503">
    <property type="entry name" value="Cupredoxins"/>
    <property type="match status" value="3"/>
</dbReference>
<sequence length="535" mass="58967">MDRRRTNCFTSIVADPCYIPSLSLRDSVSASLSSSSSISTASSNAYAGNTASNRQQWYYYDINTTTIPDTGVTREYWFDLEHVTVAPDGRSRSALAINGSIPGPTIDADWGDDVVVHLTNRLPGSVKNGTSIHFHGIRQLNTNPSDGVVSITQCPTAPNNTITYKWKATQYGSTWYHSHIGLQTWEGVLGGIKINGPTSANYDEDKGFIFMNDWGINTVDELYDSAQTDGPPTFDNALINGQKVYGTDGSTNQTGSRWNTSFTVGTSYRFRLVNAACDTHFEFMIDNHTMTVVANDLVPIEPYNTDVLDIGMGQRYDIINDSSNNIKGIVYYDSSPSTPTTSAYSYTDSCDDENMSDLVPGVNPYTISSNPFYNESEPVSLGKSPSNLYRWNLNSTSMHVAWENPTLLEIYRNHTSFTNTDGVVHLHGHDFVVLSQGSGTYTAGDITTNNPPRRDTAMLPADGHLVIGFKSDNPGAWLTHCHIGWHTAEGFALQFVEQYSKIQDLIDYNSLHSNCQSWETYQSGKDAATEDDSGV</sequence>
<accession>A0A5N5WUY8</accession>
<evidence type="ECO:0000259" key="7">
    <source>
        <dbReference type="Pfam" id="PF07732"/>
    </source>
</evidence>
<dbReference type="FunFam" id="2.60.40.420:FF:000021">
    <property type="entry name" value="Extracellular dihydrogeodin oxidase/laccase"/>
    <property type="match status" value="1"/>
</dbReference>
<reference evidence="8 9" key="1">
    <citation type="submission" date="2019-04" db="EMBL/GenBank/DDBJ databases">
        <title>Friends and foes A comparative genomics study of 23 Aspergillus species from section Flavi.</title>
        <authorList>
            <consortium name="DOE Joint Genome Institute"/>
            <person name="Kjaerbolling I."/>
            <person name="Vesth T."/>
            <person name="Frisvad J.C."/>
            <person name="Nybo J.L."/>
            <person name="Theobald S."/>
            <person name="Kildgaard S."/>
            <person name="Isbrandt T."/>
            <person name="Kuo A."/>
            <person name="Sato A."/>
            <person name="Lyhne E.K."/>
            <person name="Kogle M.E."/>
            <person name="Wiebenga A."/>
            <person name="Kun R.S."/>
            <person name="Lubbers R.J."/>
            <person name="Makela M.R."/>
            <person name="Barry K."/>
            <person name="Chovatia M."/>
            <person name="Clum A."/>
            <person name="Daum C."/>
            <person name="Haridas S."/>
            <person name="He G."/>
            <person name="LaButti K."/>
            <person name="Lipzen A."/>
            <person name="Mondo S."/>
            <person name="Riley R."/>
            <person name="Salamov A."/>
            <person name="Simmons B.A."/>
            <person name="Magnuson J.K."/>
            <person name="Henrissat B."/>
            <person name="Mortensen U.H."/>
            <person name="Larsen T.O."/>
            <person name="Devries R.P."/>
            <person name="Grigoriev I.V."/>
            <person name="Machida M."/>
            <person name="Baker S.E."/>
            <person name="Andersen M.R."/>
        </authorList>
    </citation>
    <scope>NUCLEOTIDE SEQUENCE [LARGE SCALE GENOMIC DNA]</scope>
    <source>
        <strain evidence="8 9">CBS 151.66</strain>
    </source>
</reference>
<evidence type="ECO:0000259" key="5">
    <source>
        <dbReference type="Pfam" id="PF00394"/>
    </source>
</evidence>
<dbReference type="InterPro" id="IPR001117">
    <property type="entry name" value="Cu-oxidase_2nd"/>
</dbReference>
<proteinExistence type="inferred from homology"/>
<dbReference type="InterPro" id="IPR045087">
    <property type="entry name" value="Cu-oxidase_fam"/>
</dbReference>
<dbReference type="Pfam" id="PF07731">
    <property type="entry name" value="Cu-oxidase_2"/>
    <property type="match status" value="1"/>
</dbReference>
<dbReference type="Proteomes" id="UP000326565">
    <property type="component" value="Unassembled WGS sequence"/>
</dbReference>
<dbReference type="EMBL" id="ML732269">
    <property type="protein sequence ID" value="KAB8071547.1"/>
    <property type="molecule type" value="Genomic_DNA"/>
</dbReference>
<feature type="domain" description="Plastocyanin-like" evidence="6">
    <location>
        <begin position="416"/>
        <end position="498"/>
    </location>
</feature>
<dbReference type="AlphaFoldDB" id="A0A5N5WUY8"/>
<evidence type="ECO:0000256" key="4">
    <source>
        <dbReference type="ARBA" id="ARBA00023008"/>
    </source>
</evidence>
<comment type="similarity">
    <text evidence="1">Belongs to the multicopper oxidase family.</text>
</comment>
<protein>
    <submittedName>
        <fullName evidence="8">Cupredoxin</fullName>
    </submittedName>
</protein>
<evidence type="ECO:0000256" key="2">
    <source>
        <dbReference type="ARBA" id="ARBA00022723"/>
    </source>
</evidence>
<keyword evidence="9" id="KW-1185">Reference proteome</keyword>
<keyword evidence="2" id="KW-0479">Metal-binding</keyword>
<dbReference type="PANTHER" id="PTHR11709">
    <property type="entry name" value="MULTI-COPPER OXIDASE"/>
    <property type="match status" value="1"/>
</dbReference>
<dbReference type="Pfam" id="PF07732">
    <property type="entry name" value="Cu-oxidase_3"/>
    <property type="match status" value="1"/>
</dbReference>
<name>A0A5N5WUY8_9EURO</name>
<organism evidence="8 9">
    <name type="scientific">Aspergillus leporis</name>
    <dbReference type="NCBI Taxonomy" id="41062"/>
    <lineage>
        <taxon>Eukaryota</taxon>
        <taxon>Fungi</taxon>
        <taxon>Dikarya</taxon>
        <taxon>Ascomycota</taxon>
        <taxon>Pezizomycotina</taxon>
        <taxon>Eurotiomycetes</taxon>
        <taxon>Eurotiomycetidae</taxon>
        <taxon>Eurotiales</taxon>
        <taxon>Aspergillaceae</taxon>
        <taxon>Aspergillus</taxon>
        <taxon>Aspergillus subgen. Circumdati</taxon>
    </lineage>
</organism>
<evidence type="ECO:0000313" key="8">
    <source>
        <dbReference type="EMBL" id="KAB8071547.1"/>
    </source>
</evidence>
<dbReference type="PANTHER" id="PTHR11709:SF502">
    <property type="entry name" value="MULTICOPPER OXIDASE"/>
    <property type="match status" value="1"/>
</dbReference>
<dbReference type="GO" id="GO:0005507">
    <property type="term" value="F:copper ion binding"/>
    <property type="evidence" value="ECO:0007669"/>
    <property type="project" value="InterPro"/>
</dbReference>